<gene>
    <name evidence="2" type="ORF">EYF80_030988</name>
</gene>
<keyword evidence="3" id="KW-1185">Reference proteome</keyword>
<feature type="compositionally biased region" description="Acidic residues" evidence="1">
    <location>
        <begin position="43"/>
        <end position="52"/>
    </location>
</feature>
<dbReference type="Proteomes" id="UP000314294">
    <property type="component" value="Unassembled WGS sequence"/>
</dbReference>
<sequence>MDTAREPRAGGERESQHATLREHLGESYLVSVDEEKHDGQNLQEEDEQEEDEELRRQGGKRLLC</sequence>
<accession>A0A4Z2GZC8</accession>
<name>A0A4Z2GZC8_9TELE</name>
<comment type="caution">
    <text evidence="2">The sequence shown here is derived from an EMBL/GenBank/DDBJ whole genome shotgun (WGS) entry which is preliminary data.</text>
</comment>
<feature type="region of interest" description="Disordered" evidence="1">
    <location>
        <begin position="35"/>
        <end position="64"/>
    </location>
</feature>
<organism evidence="2 3">
    <name type="scientific">Liparis tanakae</name>
    <name type="common">Tanaka's snailfish</name>
    <dbReference type="NCBI Taxonomy" id="230148"/>
    <lineage>
        <taxon>Eukaryota</taxon>
        <taxon>Metazoa</taxon>
        <taxon>Chordata</taxon>
        <taxon>Craniata</taxon>
        <taxon>Vertebrata</taxon>
        <taxon>Euteleostomi</taxon>
        <taxon>Actinopterygii</taxon>
        <taxon>Neopterygii</taxon>
        <taxon>Teleostei</taxon>
        <taxon>Neoteleostei</taxon>
        <taxon>Acanthomorphata</taxon>
        <taxon>Eupercaria</taxon>
        <taxon>Perciformes</taxon>
        <taxon>Cottioidei</taxon>
        <taxon>Cottales</taxon>
        <taxon>Liparidae</taxon>
        <taxon>Liparis</taxon>
    </lineage>
</organism>
<evidence type="ECO:0000313" key="2">
    <source>
        <dbReference type="EMBL" id="TNN58839.1"/>
    </source>
</evidence>
<dbReference type="AlphaFoldDB" id="A0A4Z2GZC8"/>
<evidence type="ECO:0000256" key="1">
    <source>
        <dbReference type="SAM" id="MobiDB-lite"/>
    </source>
</evidence>
<reference evidence="2 3" key="1">
    <citation type="submission" date="2019-03" db="EMBL/GenBank/DDBJ databases">
        <title>First draft genome of Liparis tanakae, snailfish: a comprehensive survey of snailfish specific genes.</title>
        <authorList>
            <person name="Kim W."/>
            <person name="Song I."/>
            <person name="Jeong J.-H."/>
            <person name="Kim D."/>
            <person name="Kim S."/>
            <person name="Ryu S."/>
            <person name="Song J.Y."/>
            <person name="Lee S.K."/>
        </authorList>
    </citation>
    <scope>NUCLEOTIDE SEQUENCE [LARGE SCALE GENOMIC DNA]</scope>
    <source>
        <tissue evidence="2">Muscle</tissue>
    </source>
</reference>
<dbReference type="EMBL" id="SRLO01000370">
    <property type="protein sequence ID" value="TNN58839.1"/>
    <property type="molecule type" value="Genomic_DNA"/>
</dbReference>
<evidence type="ECO:0000313" key="3">
    <source>
        <dbReference type="Proteomes" id="UP000314294"/>
    </source>
</evidence>
<protein>
    <submittedName>
        <fullName evidence="2">Uncharacterized protein</fullName>
    </submittedName>
</protein>
<proteinExistence type="predicted"/>